<gene>
    <name evidence="5" type="primary">tatC</name>
    <name evidence="6" type="ORF">CathTA2_1492</name>
</gene>
<feature type="transmembrane region" description="Helical" evidence="5">
    <location>
        <begin position="38"/>
        <end position="56"/>
    </location>
</feature>
<name>F5L6P2_CALTT</name>
<keyword evidence="5" id="KW-0813">Transport</keyword>
<keyword evidence="5" id="KW-0811">Translocation</keyword>
<keyword evidence="5" id="KW-0653">Protein transport</keyword>
<dbReference type="GO" id="GO:0043953">
    <property type="term" value="P:protein transport by the Tat complex"/>
    <property type="evidence" value="ECO:0007669"/>
    <property type="project" value="UniProtKB-UniRule"/>
</dbReference>
<dbReference type="GO" id="GO:0009977">
    <property type="term" value="F:proton motive force dependent protein transmembrane transporter activity"/>
    <property type="evidence" value="ECO:0007669"/>
    <property type="project" value="TreeGrafter"/>
</dbReference>
<evidence type="ECO:0000313" key="7">
    <source>
        <dbReference type="Proteomes" id="UP000010716"/>
    </source>
</evidence>
<dbReference type="PANTHER" id="PTHR30371:SF0">
    <property type="entry name" value="SEC-INDEPENDENT PROTEIN TRANSLOCASE PROTEIN TATC, CHLOROPLASTIC-RELATED"/>
    <property type="match status" value="1"/>
</dbReference>
<dbReference type="GO" id="GO:0065002">
    <property type="term" value="P:intracellular protein transmembrane transport"/>
    <property type="evidence" value="ECO:0007669"/>
    <property type="project" value="TreeGrafter"/>
</dbReference>
<dbReference type="PANTHER" id="PTHR30371">
    <property type="entry name" value="SEC-INDEPENDENT PROTEIN TRANSLOCASE PROTEIN TATC"/>
    <property type="match status" value="1"/>
</dbReference>
<dbReference type="Proteomes" id="UP000010716">
    <property type="component" value="Unassembled WGS sequence"/>
</dbReference>
<dbReference type="Pfam" id="PF00902">
    <property type="entry name" value="TatC"/>
    <property type="match status" value="1"/>
</dbReference>
<keyword evidence="2 5" id="KW-0812">Transmembrane</keyword>
<dbReference type="HAMAP" id="MF_00902">
    <property type="entry name" value="TatC"/>
    <property type="match status" value="1"/>
</dbReference>
<keyword evidence="3 5" id="KW-1133">Transmembrane helix</keyword>
<feature type="transmembrane region" description="Helical" evidence="5">
    <location>
        <begin position="85"/>
        <end position="110"/>
    </location>
</feature>
<dbReference type="eggNOG" id="COG0805">
    <property type="taxonomic scope" value="Bacteria"/>
</dbReference>
<comment type="caution">
    <text evidence="6">The sequence shown here is derived from an EMBL/GenBank/DDBJ whole genome shotgun (WGS) entry which is preliminary data.</text>
</comment>
<accession>F5L6P2</accession>
<dbReference type="NCBIfam" id="TIGR00945">
    <property type="entry name" value="tatC"/>
    <property type="match status" value="1"/>
</dbReference>
<reference evidence="6 7" key="1">
    <citation type="journal article" date="2011" name="J. Bacteriol.">
        <title>Draft genome sequence of the thermoalkaliphilic Caldalkalibacillus thermarum strain TA2.A1.</title>
        <authorList>
            <person name="Kalamorz F."/>
            <person name="Keis S."/>
            <person name="McMillan D.G."/>
            <person name="Olsson K."/>
            <person name="Stanton J.A."/>
            <person name="Stockwell P."/>
            <person name="Black M.A."/>
            <person name="Klingeman D.M."/>
            <person name="Land M.L."/>
            <person name="Han C.S."/>
            <person name="Martin S.L."/>
            <person name="Becher S.A."/>
            <person name="Peddie C.J."/>
            <person name="Morgan H.W."/>
            <person name="Matthies D."/>
            <person name="Preiss L."/>
            <person name="Meier T."/>
            <person name="Brown S.D."/>
            <person name="Cook G.M."/>
        </authorList>
    </citation>
    <scope>NUCLEOTIDE SEQUENCE [LARGE SCALE GENOMIC DNA]</scope>
    <source>
        <strain evidence="6 7">TA2.A1</strain>
    </source>
</reference>
<evidence type="ECO:0000256" key="3">
    <source>
        <dbReference type="ARBA" id="ARBA00022989"/>
    </source>
</evidence>
<evidence type="ECO:0000256" key="2">
    <source>
        <dbReference type="ARBA" id="ARBA00022692"/>
    </source>
</evidence>
<dbReference type="GO" id="GO:0033281">
    <property type="term" value="C:TAT protein transport complex"/>
    <property type="evidence" value="ECO:0007669"/>
    <property type="project" value="UniProtKB-UniRule"/>
</dbReference>
<dbReference type="InterPro" id="IPR002033">
    <property type="entry name" value="TatC"/>
</dbReference>
<sequence length="267" mass="30923">MDQEQRSVPKHIKRTNMNRQKSYDMTVMEHIGELRRRVIYILILFLVSMVIGFFLADDVIQYMQKQAEAAQIPWVVIGLTDAFKVFLLFSIVVGLVLTFPFALYQIWAFVSPGLTDKERKTTLAFIPGAFALFIVGLAFGYFWLFPLVMQFMTGIAQQLGAEEMYGMIHYFRFMFTLVVPFGFIFQMPLLVLFLTRLGVISPPVLKRIRKYAYFALFVIAALITPPELLSHLVVTVPLIILYEISVWFSQWTYRRMQKNSINNNQGG</sequence>
<feature type="transmembrane region" description="Helical" evidence="5">
    <location>
        <begin position="122"/>
        <end position="144"/>
    </location>
</feature>
<feature type="transmembrane region" description="Helical" evidence="5">
    <location>
        <begin position="173"/>
        <end position="199"/>
    </location>
</feature>
<keyword evidence="4 5" id="KW-0472">Membrane</keyword>
<evidence type="ECO:0000256" key="1">
    <source>
        <dbReference type="ARBA" id="ARBA00004141"/>
    </source>
</evidence>
<evidence type="ECO:0000256" key="4">
    <source>
        <dbReference type="ARBA" id="ARBA00023136"/>
    </source>
</evidence>
<evidence type="ECO:0000256" key="5">
    <source>
        <dbReference type="HAMAP-Rule" id="MF_00902"/>
    </source>
</evidence>
<dbReference type="AlphaFoldDB" id="F5L6P2"/>
<dbReference type="PROSITE" id="PS01218">
    <property type="entry name" value="TATC"/>
    <property type="match status" value="1"/>
</dbReference>
<dbReference type="InterPro" id="IPR019820">
    <property type="entry name" value="Sec-indep_translocase_CS"/>
</dbReference>
<keyword evidence="5" id="KW-1003">Cell membrane</keyword>
<evidence type="ECO:0000313" key="6">
    <source>
        <dbReference type="EMBL" id="EGL82993.1"/>
    </source>
</evidence>
<comment type="subcellular location">
    <subcellularLocation>
        <location evidence="5">Cell membrane</location>
        <topology evidence="5">Multi-pass membrane protein</topology>
    </subcellularLocation>
    <subcellularLocation>
        <location evidence="1">Membrane</location>
        <topology evidence="1">Multi-pass membrane protein</topology>
    </subcellularLocation>
</comment>
<dbReference type="PRINTS" id="PR01840">
    <property type="entry name" value="TATCFAMILY"/>
</dbReference>
<comment type="function">
    <text evidence="5">Part of the twin-arginine translocation (Tat) system that transports large folded proteins containing a characteristic twin-arginine motif in their signal peptide across membranes.</text>
</comment>
<comment type="subunit">
    <text evidence="5">Forms a complex with TatA.</text>
</comment>
<protein>
    <recommendedName>
        <fullName evidence="5">Sec-independent protein translocase protein TatC</fullName>
    </recommendedName>
</protein>
<proteinExistence type="inferred from homology"/>
<dbReference type="EMBL" id="AFCE01000130">
    <property type="protein sequence ID" value="EGL82993.1"/>
    <property type="molecule type" value="Genomic_DNA"/>
</dbReference>
<comment type="similarity">
    <text evidence="5">Belongs to the TatC family.</text>
</comment>
<dbReference type="RefSeq" id="WP_007504465.1">
    <property type="nucleotide sequence ID" value="NZ_AFCE01000130.1"/>
</dbReference>
<feature type="transmembrane region" description="Helical" evidence="5">
    <location>
        <begin position="234"/>
        <end position="253"/>
    </location>
</feature>
<organism evidence="6 7">
    <name type="scientific">Caldalkalibacillus thermarum (strain TA2.A1)</name>
    <dbReference type="NCBI Taxonomy" id="986075"/>
    <lineage>
        <taxon>Bacteria</taxon>
        <taxon>Bacillati</taxon>
        <taxon>Bacillota</taxon>
        <taxon>Bacilli</taxon>
        <taxon>Bacillales</taxon>
        <taxon>Bacillaceae</taxon>
        <taxon>Caldalkalibacillus</taxon>
    </lineage>
</organism>
<feature type="transmembrane region" description="Helical" evidence="5">
    <location>
        <begin position="211"/>
        <end position="228"/>
    </location>
</feature>